<organism evidence="11 13">
    <name type="scientific">Mediterraneibacter gnavus</name>
    <name type="common">Ruminococcus gnavus</name>
    <dbReference type="NCBI Taxonomy" id="33038"/>
    <lineage>
        <taxon>Bacteria</taxon>
        <taxon>Bacillati</taxon>
        <taxon>Bacillota</taxon>
        <taxon>Clostridia</taxon>
        <taxon>Lachnospirales</taxon>
        <taxon>Lachnospiraceae</taxon>
        <taxon>Mediterraneibacter</taxon>
    </lineage>
</organism>
<dbReference type="Proteomes" id="UP001212160">
    <property type="component" value="Unassembled WGS sequence"/>
</dbReference>
<evidence type="ECO:0000313" key="9">
    <source>
        <dbReference type="EMBL" id="MCB5619173.1"/>
    </source>
</evidence>
<dbReference type="SFLD" id="SFLDG01384">
    <property type="entry name" value="thioether_bond_formation_requi"/>
    <property type="match status" value="1"/>
</dbReference>
<dbReference type="GO" id="GO:0016491">
    <property type="term" value="F:oxidoreductase activity"/>
    <property type="evidence" value="ECO:0007669"/>
    <property type="project" value="InterPro"/>
</dbReference>
<dbReference type="Pfam" id="PF04055">
    <property type="entry name" value="Radical_SAM"/>
    <property type="match status" value="1"/>
</dbReference>
<dbReference type="PANTHER" id="PTHR43273">
    <property type="entry name" value="ANAEROBIC SULFATASE-MATURATING ENZYME HOMOLOG ASLB-RELATED"/>
    <property type="match status" value="1"/>
</dbReference>
<comment type="cofactor">
    <cofactor evidence="1">
        <name>[4Fe-4S] cluster</name>
        <dbReference type="ChEBI" id="CHEBI:49883"/>
    </cofactor>
</comment>
<evidence type="ECO:0000256" key="3">
    <source>
        <dbReference type="ARBA" id="ARBA00022691"/>
    </source>
</evidence>
<reference evidence="10" key="3">
    <citation type="submission" date="2023-01" db="EMBL/GenBank/DDBJ databases">
        <title>Human gut microbiome strain richness.</title>
        <authorList>
            <person name="Chen-Liaw A."/>
        </authorList>
    </citation>
    <scope>NUCLEOTIDE SEQUENCE</scope>
    <source>
        <strain evidence="10">RTP21484st1_H11_RTP21484_190118</strain>
    </source>
</reference>
<dbReference type="AlphaFoldDB" id="A0A2N5NQ54"/>
<proteinExistence type="predicted"/>
<comment type="caution">
    <text evidence="11">The sequence shown here is derived from an EMBL/GenBank/DDBJ whole genome shotgun (WGS) entry which is preliminary data.</text>
</comment>
<dbReference type="InterPro" id="IPR024001">
    <property type="entry name" value="Cys-rich_pep_rSAM_mat_CcpM"/>
</dbReference>
<dbReference type="SFLD" id="SFLDG01386">
    <property type="entry name" value="main_SPASM_domain-containing"/>
    <property type="match status" value="1"/>
</dbReference>
<dbReference type="EMBL" id="QRWQ01000006">
    <property type="protein sequence ID" value="RGT39233.1"/>
    <property type="molecule type" value="Genomic_DNA"/>
</dbReference>
<dbReference type="Gene3D" id="3.20.20.70">
    <property type="entry name" value="Aldolase class I"/>
    <property type="match status" value="1"/>
</dbReference>
<evidence type="ECO:0000256" key="4">
    <source>
        <dbReference type="ARBA" id="ARBA00022723"/>
    </source>
</evidence>
<evidence type="ECO:0000259" key="7">
    <source>
        <dbReference type="PROSITE" id="PS51918"/>
    </source>
</evidence>
<reference evidence="8" key="2">
    <citation type="submission" date="2021-10" db="EMBL/GenBank/DDBJ databases">
        <title>Collection of gut derived symbiotic bacterial strains cultured from healthy donors.</title>
        <authorList>
            <person name="Lin H."/>
            <person name="Littmann E."/>
            <person name="Claire K."/>
            <person name="Pamer E."/>
        </authorList>
    </citation>
    <scope>NUCLEOTIDE SEQUENCE</scope>
    <source>
        <strain evidence="9">MSK.23.18</strain>
        <strain evidence="8">MSK.23.4</strain>
    </source>
</reference>
<evidence type="ECO:0000256" key="2">
    <source>
        <dbReference type="ARBA" id="ARBA00022485"/>
    </source>
</evidence>
<dbReference type="GO" id="GO:0051539">
    <property type="term" value="F:4 iron, 4 sulfur cluster binding"/>
    <property type="evidence" value="ECO:0007669"/>
    <property type="project" value="UniProtKB-KW"/>
</dbReference>
<dbReference type="PROSITE" id="PS51918">
    <property type="entry name" value="RADICAL_SAM"/>
    <property type="match status" value="1"/>
</dbReference>
<dbReference type="Proteomes" id="UP000285697">
    <property type="component" value="Unassembled WGS sequence"/>
</dbReference>
<feature type="domain" description="Radical SAM core" evidence="7">
    <location>
        <begin position="80"/>
        <end position="310"/>
    </location>
</feature>
<dbReference type="SFLD" id="SFLDG01067">
    <property type="entry name" value="SPASM/twitch_domain_containing"/>
    <property type="match status" value="1"/>
</dbReference>
<sequence>MGKVLIKCIQTPMQKYFYDRSLDSVVMVNDEEYQILKTVEKTKLVPDGVLRRFVKSGLLRETAIEEIEHPETENLHLLAEHYMGNLILQVTQQCNLRCKYCAYSGNYYNRSHTSNRMDFETAKKAIDFYLKRSEKADQLALSFYGGEPLLEFELIKKCVSYILQRKGDKKILFTMTTNGTLMTEDVIEFLVKYEFNLMISLDGDKKSHDINRRFKTGKGSFDIILENLSRLKAYNEEYYSKVLFNCVISSSSDLENIYRFYSEEELFEAGTVNFNYVNPVGLKDETLSRITQKNFRVHRLAYIKMILSVLEKRKWDAQSRLLRRELQDIELLYEQLHSHVAEGKKTHHGGPCIPAVRRLFVDTKGEFFPCERVSEEDSEMCIGSLDSGFDFDKMSFLLNHGKMIKEKCLGCWNLRMCAYCLAQIPKDNQILTENMLLQQCENSKESTLLLLYKLCILVEFGYKGNENLQVLK</sequence>
<protein>
    <submittedName>
        <fullName evidence="11">Cys-rich peptide radical SAM maturase CcpM</fullName>
    </submittedName>
</protein>
<keyword evidence="6" id="KW-0411">Iron-sulfur</keyword>
<keyword evidence="3" id="KW-0949">S-adenosyl-L-methionine</keyword>
<evidence type="ECO:0000313" key="8">
    <source>
        <dbReference type="EMBL" id="MCB5494798.1"/>
    </source>
</evidence>
<dbReference type="Proteomes" id="UP000283834">
    <property type="component" value="Unassembled WGS sequence"/>
</dbReference>
<dbReference type="InterPro" id="IPR023867">
    <property type="entry name" value="Sulphatase_maturase_rSAM"/>
</dbReference>
<dbReference type="SFLD" id="SFLDS00029">
    <property type="entry name" value="Radical_SAM"/>
    <property type="match status" value="1"/>
</dbReference>
<keyword evidence="4" id="KW-0479">Metal-binding</keyword>
<evidence type="ECO:0000313" key="11">
    <source>
        <dbReference type="EMBL" id="RGT39233.1"/>
    </source>
</evidence>
<dbReference type="EMBL" id="JAQMLA010000068">
    <property type="protein sequence ID" value="MDB8688197.1"/>
    <property type="molecule type" value="Genomic_DNA"/>
</dbReference>
<reference evidence="13 14" key="1">
    <citation type="submission" date="2018-08" db="EMBL/GenBank/DDBJ databases">
        <title>A genome reference for cultivated species of the human gut microbiota.</title>
        <authorList>
            <person name="Zou Y."/>
            <person name="Xue W."/>
            <person name="Luo G."/>
        </authorList>
    </citation>
    <scope>NUCLEOTIDE SEQUENCE [LARGE SCALE GENOMIC DNA]</scope>
    <source>
        <strain evidence="11 13">AF19-16AC</strain>
        <strain evidence="12 14">AM22-7AC</strain>
    </source>
</reference>
<evidence type="ECO:0000313" key="14">
    <source>
        <dbReference type="Proteomes" id="UP000285697"/>
    </source>
</evidence>
<dbReference type="InterPro" id="IPR058240">
    <property type="entry name" value="rSAM_sf"/>
</dbReference>
<dbReference type="PANTHER" id="PTHR43273:SF8">
    <property type="entry name" value="RADICAL SAM DOMAIN PROTEIN"/>
    <property type="match status" value="1"/>
</dbReference>
<dbReference type="InterPro" id="IPR013785">
    <property type="entry name" value="Aldolase_TIM"/>
</dbReference>
<keyword evidence="2" id="KW-0004">4Fe-4S</keyword>
<dbReference type="Proteomes" id="UP001297422">
    <property type="component" value="Unassembled WGS sequence"/>
</dbReference>
<dbReference type="InterPro" id="IPR007197">
    <property type="entry name" value="rSAM"/>
</dbReference>
<evidence type="ECO:0000313" key="10">
    <source>
        <dbReference type="EMBL" id="MDB8688197.1"/>
    </source>
</evidence>
<dbReference type="PROSITE" id="PS01305">
    <property type="entry name" value="MOAA_NIFB_PQQE"/>
    <property type="match status" value="1"/>
</dbReference>
<evidence type="ECO:0000313" key="12">
    <source>
        <dbReference type="EMBL" id="RHG17020.1"/>
    </source>
</evidence>
<dbReference type="CDD" id="cd01335">
    <property type="entry name" value="Radical_SAM"/>
    <property type="match status" value="1"/>
</dbReference>
<dbReference type="Proteomes" id="UP001297370">
    <property type="component" value="Unassembled WGS sequence"/>
</dbReference>
<dbReference type="SUPFAM" id="SSF102114">
    <property type="entry name" value="Radical SAM enzymes"/>
    <property type="match status" value="1"/>
</dbReference>
<name>A0A2N5NQ54_MEDGN</name>
<dbReference type="InterPro" id="IPR000385">
    <property type="entry name" value="MoaA_NifB_PqqE_Fe-S-bd_CS"/>
</dbReference>
<evidence type="ECO:0000256" key="5">
    <source>
        <dbReference type="ARBA" id="ARBA00023004"/>
    </source>
</evidence>
<gene>
    <name evidence="11" type="primary">ccpM</name>
    <name evidence="12" type="ORF">DW270_12110</name>
    <name evidence="11" type="ORF">DWX36_08345</name>
    <name evidence="9" type="ORF">LIQ08_08365</name>
    <name evidence="8" type="ORF">LIQ10_13850</name>
    <name evidence="10" type="ORF">PNW85_16305</name>
</gene>
<evidence type="ECO:0000313" key="13">
    <source>
        <dbReference type="Proteomes" id="UP000283834"/>
    </source>
</evidence>
<evidence type="ECO:0000256" key="1">
    <source>
        <dbReference type="ARBA" id="ARBA00001966"/>
    </source>
</evidence>
<dbReference type="NCBIfam" id="TIGR04068">
    <property type="entry name" value="rSAM_ocin_clost"/>
    <property type="match status" value="1"/>
</dbReference>
<dbReference type="GO" id="GO:0046872">
    <property type="term" value="F:metal ion binding"/>
    <property type="evidence" value="ECO:0007669"/>
    <property type="project" value="UniProtKB-KW"/>
</dbReference>
<accession>A0A2N5NQ54</accession>
<dbReference type="EMBL" id="JAJBNC010000023">
    <property type="protein sequence ID" value="MCB5494798.1"/>
    <property type="molecule type" value="Genomic_DNA"/>
</dbReference>
<dbReference type="RefSeq" id="WP_009245406.1">
    <property type="nucleotide sequence ID" value="NZ_AP031447.1"/>
</dbReference>
<keyword evidence="5" id="KW-0408">Iron</keyword>
<dbReference type="EMBL" id="JAJBOM010000009">
    <property type="protein sequence ID" value="MCB5619173.1"/>
    <property type="molecule type" value="Genomic_DNA"/>
</dbReference>
<dbReference type="EMBL" id="QRIA01000017">
    <property type="protein sequence ID" value="RHG17020.1"/>
    <property type="molecule type" value="Genomic_DNA"/>
</dbReference>
<evidence type="ECO:0000256" key="6">
    <source>
        <dbReference type="ARBA" id="ARBA00023014"/>
    </source>
</evidence>